<organism evidence="4 5">
    <name type="scientific">Heterobasidion irregulare (strain TC 32-1)</name>
    <dbReference type="NCBI Taxonomy" id="747525"/>
    <lineage>
        <taxon>Eukaryota</taxon>
        <taxon>Fungi</taxon>
        <taxon>Dikarya</taxon>
        <taxon>Basidiomycota</taxon>
        <taxon>Agaricomycotina</taxon>
        <taxon>Agaricomycetes</taxon>
        <taxon>Russulales</taxon>
        <taxon>Bondarzewiaceae</taxon>
        <taxon>Heterobasidion</taxon>
        <taxon>Heterobasidion annosum species complex</taxon>
    </lineage>
</organism>
<feature type="region of interest" description="Disordered" evidence="3">
    <location>
        <begin position="779"/>
        <end position="825"/>
    </location>
</feature>
<feature type="compositionally biased region" description="Basic and acidic residues" evidence="3">
    <location>
        <begin position="1024"/>
        <end position="1035"/>
    </location>
</feature>
<evidence type="ECO:0000313" key="5">
    <source>
        <dbReference type="Proteomes" id="UP000030671"/>
    </source>
</evidence>
<keyword evidence="5" id="KW-1185">Reference proteome</keyword>
<dbReference type="STRING" id="747525.W4KC72"/>
<dbReference type="HOGENOM" id="CLU_007044_0_0_1"/>
<feature type="compositionally biased region" description="Basic and acidic residues" evidence="3">
    <location>
        <begin position="604"/>
        <end position="613"/>
    </location>
</feature>
<evidence type="ECO:0000256" key="3">
    <source>
        <dbReference type="SAM" id="MobiDB-lite"/>
    </source>
</evidence>
<feature type="compositionally biased region" description="Polar residues" evidence="3">
    <location>
        <begin position="428"/>
        <end position="456"/>
    </location>
</feature>
<dbReference type="InParanoid" id="W4KC72"/>
<feature type="region of interest" description="Disordered" evidence="3">
    <location>
        <begin position="733"/>
        <end position="753"/>
    </location>
</feature>
<feature type="compositionally biased region" description="Low complexity" evidence="3">
    <location>
        <begin position="462"/>
        <end position="496"/>
    </location>
</feature>
<dbReference type="KEGG" id="hir:HETIRDRAFT_474476"/>
<reference evidence="4 5" key="1">
    <citation type="journal article" date="2012" name="New Phytol.">
        <title>Insight into trade-off between wood decay and parasitism from the genome of a fungal forest pathogen.</title>
        <authorList>
            <person name="Olson A."/>
            <person name="Aerts A."/>
            <person name="Asiegbu F."/>
            <person name="Belbahri L."/>
            <person name="Bouzid O."/>
            <person name="Broberg A."/>
            <person name="Canback B."/>
            <person name="Coutinho P.M."/>
            <person name="Cullen D."/>
            <person name="Dalman K."/>
            <person name="Deflorio G."/>
            <person name="van Diepen L.T."/>
            <person name="Dunand C."/>
            <person name="Duplessis S."/>
            <person name="Durling M."/>
            <person name="Gonthier P."/>
            <person name="Grimwood J."/>
            <person name="Fossdal C.G."/>
            <person name="Hansson D."/>
            <person name="Henrissat B."/>
            <person name="Hietala A."/>
            <person name="Himmelstrand K."/>
            <person name="Hoffmeister D."/>
            <person name="Hogberg N."/>
            <person name="James T.Y."/>
            <person name="Karlsson M."/>
            <person name="Kohler A."/>
            <person name="Kues U."/>
            <person name="Lee Y.H."/>
            <person name="Lin Y.C."/>
            <person name="Lind M."/>
            <person name="Lindquist E."/>
            <person name="Lombard V."/>
            <person name="Lucas S."/>
            <person name="Lunden K."/>
            <person name="Morin E."/>
            <person name="Murat C."/>
            <person name="Park J."/>
            <person name="Raffaello T."/>
            <person name="Rouze P."/>
            <person name="Salamov A."/>
            <person name="Schmutz J."/>
            <person name="Solheim H."/>
            <person name="Stahlberg J."/>
            <person name="Velez H."/>
            <person name="de Vries R.P."/>
            <person name="Wiebenga A."/>
            <person name="Woodward S."/>
            <person name="Yakovlev I."/>
            <person name="Garbelotto M."/>
            <person name="Martin F."/>
            <person name="Grigoriev I.V."/>
            <person name="Stenlid J."/>
        </authorList>
    </citation>
    <scope>NUCLEOTIDE SEQUENCE [LARGE SCALE GENOMIC DNA]</scope>
    <source>
        <strain evidence="4 5">TC 32-1</strain>
    </source>
</reference>
<evidence type="ECO:0000256" key="1">
    <source>
        <dbReference type="ARBA" id="ARBA00022441"/>
    </source>
</evidence>
<name>W4KC72_HETIT</name>
<feature type="region of interest" description="Disordered" evidence="3">
    <location>
        <begin position="428"/>
        <end position="512"/>
    </location>
</feature>
<dbReference type="Pfam" id="PF24681">
    <property type="entry name" value="Kelch_KLHDC2_KLHL20_DRC7"/>
    <property type="match status" value="1"/>
</dbReference>
<feature type="compositionally biased region" description="Basic and acidic residues" evidence="3">
    <location>
        <begin position="1071"/>
        <end position="1082"/>
    </location>
</feature>
<keyword evidence="2" id="KW-0677">Repeat</keyword>
<dbReference type="eggNOG" id="KOG0379">
    <property type="taxonomic scope" value="Eukaryota"/>
</dbReference>
<sequence length="1129" mass="119310">MAVLCPGCGALHSDESFLYSRLLHDPTHASVVYPYITPSSFTGEELPKPSHCPGSICCDATNTTSESYVGSPRSDLRGQPILLFLDSLVRRWGQAVALVNDAFFVFGGKTDQYNQYSYTSAPWNNDLLFLSFSSSFDSTSPPWQYVSGSQNSSTSNGPSLAWHTLSAVNTSCALLFGGNTGPLSQQVLLDKSDSAFFLDMYDRLAPNWIDESDSWANEPQRRMRHSASSTGGKIWIVGGERADGSTNGFSDHYVFDPSVPSFAQLPSANSPPDIYGHASIVLQDGRLIVFGGFSQSQGRLIPFDTIWALDTTQSTLVWTTIQVDTSNLPNARMAFAAVILDDGRVLIHGGTDSGFQDNLSDGWILDTSKSPMVWSAVSALAALGGRRDHFAICVGSQVIFGFGYGSAGPADANLHVFDVDSGNFSSSFTPMTTGPAHQTLPTPTPTNGGSSSQTGTAGLPGHTGSSTSNSSGTKIHGSASSTGAASSPSNTQSGSNDGNGGGDDSGPNSSKNKKTAAIALGSILGTLGFVVGTAAAIYYVRRRAHQRPEDFSPLGNDEDDEEVPHDITAIAMVGGHEKGRSAFPVFLGAVGLGRVHQPAARERRDMLADEDRSFGSSQWRHVSREGSGSSWSGTGTTSRRSSQARTFTDVVTGSLASLRAIGRRGTRSREPTQTSLEWNEKDPFSDEVGLMAGGFAEHGLPERLRGGSTSMPVGMTGPYTNPFEDAEVLHDAGSDSDLEQGDHHRPASGVALKLPHPSLRTALLPIPDFVPMSPLMEQASHNSLSGSSSSHLLSSGYVESSRTSQDPSPRSPRPTSIIDANAPPSLPIRRSDSWWARFARTPLRLSGSGDAASANHPSRSSLLEFRDPNPPPRLITIEESQHSNLPDSPDSKYAHEGANSAGQGDGGGGGGGDGGGGVSRRASRAAVYASLGHGKSVSSLQTANTETLERAEGTMAIIQRDGTMDSQLTTSPIAGDDFGQGEPVAGPSTRRLLFVRQISQAGSEGSRASIPLTPPVDEGVPVDSDARNRDSERSSTFEPSLPAVGPTGPRLPPRRLSSAGTGTGAVSARIKAFERRLSHDAEGPPPPTNTRKREERSGPRPVVRYTLVPKPSLFVANPDRRDNASSDTL</sequence>
<evidence type="ECO:0000313" key="4">
    <source>
        <dbReference type="EMBL" id="ETW83324.1"/>
    </source>
</evidence>
<evidence type="ECO:0000256" key="2">
    <source>
        <dbReference type="ARBA" id="ARBA00022737"/>
    </source>
</evidence>
<feature type="region of interest" description="Disordered" evidence="3">
    <location>
        <begin position="604"/>
        <end position="646"/>
    </location>
</feature>
<feature type="compositionally biased region" description="Polar residues" evidence="3">
    <location>
        <begin position="936"/>
        <end position="946"/>
    </location>
</feature>
<proteinExistence type="predicted"/>
<dbReference type="PANTHER" id="PTHR46093:SF18">
    <property type="entry name" value="FIBRONECTIN TYPE-III DOMAIN-CONTAINING PROTEIN"/>
    <property type="match status" value="1"/>
</dbReference>
<feature type="region of interest" description="Disordered" evidence="3">
    <location>
        <begin position="1001"/>
        <end position="1129"/>
    </location>
</feature>
<dbReference type="Proteomes" id="UP000030671">
    <property type="component" value="Unassembled WGS sequence"/>
</dbReference>
<dbReference type="CDD" id="cd12087">
    <property type="entry name" value="TM_EGFR-like"/>
    <property type="match status" value="1"/>
</dbReference>
<protein>
    <recommendedName>
        <fullName evidence="6">Galactose oxidase</fullName>
    </recommendedName>
</protein>
<dbReference type="PANTHER" id="PTHR46093">
    <property type="entry name" value="ACYL-COA-BINDING DOMAIN-CONTAINING PROTEIN 5"/>
    <property type="match status" value="1"/>
</dbReference>
<keyword evidence="1" id="KW-0880">Kelch repeat</keyword>
<feature type="compositionally biased region" description="Basic and acidic residues" evidence="3">
    <location>
        <begin position="1118"/>
        <end position="1129"/>
    </location>
</feature>
<dbReference type="AlphaFoldDB" id="W4KC72"/>
<feature type="compositionally biased region" description="Low complexity" evidence="3">
    <location>
        <begin position="625"/>
        <end position="646"/>
    </location>
</feature>
<accession>W4KC72</accession>
<dbReference type="GeneID" id="20677566"/>
<feature type="compositionally biased region" description="Gly residues" evidence="3">
    <location>
        <begin position="903"/>
        <end position="918"/>
    </location>
</feature>
<dbReference type="OrthoDB" id="432528at2759"/>
<dbReference type="Gene3D" id="2.120.10.80">
    <property type="entry name" value="Kelch-type beta propeller"/>
    <property type="match status" value="1"/>
</dbReference>
<feature type="compositionally biased region" description="Low complexity" evidence="3">
    <location>
        <begin position="780"/>
        <end position="819"/>
    </location>
</feature>
<evidence type="ECO:0008006" key="6">
    <source>
        <dbReference type="Google" id="ProtNLM"/>
    </source>
</evidence>
<dbReference type="RefSeq" id="XP_009545591.1">
    <property type="nucleotide sequence ID" value="XM_009547296.1"/>
</dbReference>
<gene>
    <name evidence="4" type="ORF">HETIRDRAFT_474476</name>
</gene>
<dbReference type="SUPFAM" id="SSF117281">
    <property type="entry name" value="Kelch motif"/>
    <property type="match status" value="1"/>
</dbReference>
<dbReference type="EMBL" id="KI925457">
    <property type="protein sequence ID" value="ETW83324.1"/>
    <property type="molecule type" value="Genomic_DNA"/>
</dbReference>
<feature type="region of interest" description="Disordered" evidence="3">
    <location>
        <begin position="845"/>
        <end position="989"/>
    </location>
</feature>
<dbReference type="InterPro" id="IPR015915">
    <property type="entry name" value="Kelch-typ_b-propeller"/>
</dbReference>